<accession>A0ABT1EEX2</accession>
<dbReference type="Proteomes" id="UP001523565">
    <property type="component" value="Unassembled WGS sequence"/>
</dbReference>
<name>A0ABT1EEX2_9FIRM</name>
<proteinExistence type="predicted"/>
<dbReference type="NCBIfam" id="NF009299">
    <property type="entry name" value="PRK12656.1"/>
    <property type="match status" value="1"/>
</dbReference>
<organism evidence="3 4">
    <name type="scientific">Ohessyouella blattaphilus</name>
    <dbReference type="NCBI Taxonomy" id="2949333"/>
    <lineage>
        <taxon>Bacteria</taxon>
        <taxon>Bacillati</taxon>
        <taxon>Bacillota</taxon>
        <taxon>Clostridia</taxon>
        <taxon>Lachnospirales</taxon>
        <taxon>Lachnospiraceae</taxon>
        <taxon>Ohessyouella</taxon>
    </lineage>
</organism>
<dbReference type="InterPro" id="IPR018225">
    <property type="entry name" value="Transaldolase_AS"/>
</dbReference>
<evidence type="ECO:0000256" key="1">
    <source>
        <dbReference type="ARBA" id="ARBA00004496"/>
    </source>
</evidence>
<dbReference type="GO" id="GO:0016829">
    <property type="term" value="F:lyase activity"/>
    <property type="evidence" value="ECO:0007669"/>
    <property type="project" value="UniProtKB-KW"/>
</dbReference>
<dbReference type="InterPro" id="IPR033919">
    <property type="entry name" value="TSA/FSA_arc/bac"/>
</dbReference>
<evidence type="ECO:0000256" key="2">
    <source>
        <dbReference type="ARBA" id="ARBA00023270"/>
    </source>
</evidence>
<keyword evidence="4" id="KW-1185">Reference proteome</keyword>
<evidence type="ECO:0000313" key="3">
    <source>
        <dbReference type="EMBL" id="MCP1109039.1"/>
    </source>
</evidence>
<evidence type="ECO:0000313" key="4">
    <source>
        <dbReference type="Proteomes" id="UP001523565"/>
    </source>
</evidence>
<gene>
    <name evidence="3" type="ORF">NK118_02120</name>
</gene>
<dbReference type="EC" id="4.1.2.-" evidence="3"/>
<dbReference type="EMBL" id="JAMZFV010000001">
    <property type="protein sequence ID" value="MCP1109039.1"/>
    <property type="molecule type" value="Genomic_DNA"/>
</dbReference>
<dbReference type="InterPro" id="IPR013785">
    <property type="entry name" value="Aldolase_TIM"/>
</dbReference>
<dbReference type="CDD" id="cd00956">
    <property type="entry name" value="Transaldolase_FSA"/>
    <property type="match status" value="1"/>
</dbReference>
<reference evidence="3 4" key="1">
    <citation type="journal article" date="2022" name="Genome Biol. Evol.">
        <title>Host diet, physiology and behaviors set the stage for Lachnospiraceae cladogenesis.</title>
        <authorList>
            <person name="Vera-Ponce De Leon A."/>
            <person name="Schneider M."/>
            <person name="Jahnes B.C."/>
            <person name="Sadowski V."/>
            <person name="Camuy-Velez L.A."/>
            <person name="Duan J."/>
            <person name="Sabree Z.L."/>
        </authorList>
    </citation>
    <scope>NUCLEOTIDE SEQUENCE [LARGE SCALE GENOMIC DNA]</scope>
    <source>
        <strain evidence="3 4">PAL227</strain>
    </source>
</reference>
<sequence>MKIVLDSANVEKIKAGLEIYQVLGVTTNPTILTKEKRDFFPLITEIREVIGDKDFHIQVTGSTCEEMVREAGAITACVGKETFIKVPTNEEGLKTIKTLKEKGYKVTATAIYQVSQGVMAGIAGADYVAPYYNRMCNEGIAAADSIRQMASLFKEHNLGTKIIVASLKNADQVLQSFAGGAYAVTTTPELYREMVESALITETVGRFKEDWEALYGNKRIYEL</sequence>
<keyword evidence="3" id="KW-0456">Lyase</keyword>
<comment type="subcellular location">
    <subcellularLocation>
        <location evidence="1">Cytoplasm</location>
    </subcellularLocation>
</comment>
<dbReference type="InterPro" id="IPR001585">
    <property type="entry name" value="TAL/FSA"/>
</dbReference>
<dbReference type="PROSITE" id="PS01054">
    <property type="entry name" value="TRANSALDOLASE_1"/>
    <property type="match status" value="1"/>
</dbReference>
<dbReference type="Pfam" id="PF00923">
    <property type="entry name" value="TAL_FSA"/>
    <property type="match status" value="1"/>
</dbReference>
<protein>
    <submittedName>
        <fullName evidence="3">Fructose-6-phosphate aldolase</fullName>
        <ecNumber evidence="3">4.1.2.-</ecNumber>
    </submittedName>
</protein>
<keyword evidence="2" id="KW-0704">Schiff base</keyword>
<dbReference type="Gene3D" id="3.20.20.70">
    <property type="entry name" value="Aldolase class I"/>
    <property type="match status" value="1"/>
</dbReference>
<dbReference type="PANTHER" id="PTHR10683:SF28">
    <property type="entry name" value="TRANSALDOLASE C"/>
    <property type="match status" value="1"/>
</dbReference>
<dbReference type="SUPFAM" id="SSF51569">
    <property type="entry name" value="Aldolase"/>
    <property type="match status" value="1"/>
</dbReference>
<comment type="caution">
    <text evidence="3">The sequence shown here is derived from an EMBL/GenBank/DDBJ whole genome shotgun (WGS) entry which is preliminary data.</text>
</comment>
<dbReference type="PANTHER" id="PTHR10683">
    <property type="entry name" value="TRANSALDOLASE"/>
    <property type="match status" value="1"/>
</dbReference>
<dbReference type="RefSeq" id="WP_262067938.1">
    <property type="nucleotide sequence ID" value="NZ_JAMXOC010000001.1"/>
</dbReference>